<organism evidence="7 8">
    <name type="scientific">Priestia megaterium</name>
    <name type="common">Bacillus megaterium</name>
    <dbReference type="NCBI Taxonomy" id="1404"/>
    <lineage>
        <taxon>Bacteria</taxon>
        <taxon>Bacillati</taxon>
        <taxon>Bacillota</taxon>
        <taxon>Bacilli</taxon>
        <taxon>Bacillales</taxon>
        <taxon>Bacillaceae</taxon>
        <taxon>Priestia</taxon>
    </lineage>
</organism>
<dbReference type="EMBL" id="PQWM01000080">
    <property type="protein sequence ID" value="RDZ05482.1"/>
    <property type="molecule type" value="Genomic_DNA"/>
</dbReference>
<feature type="transmembrane region" description="Helical" evidence="6">
    <location>
        <begin position="330"/>
        <end position="361"/>
    </location>
</feature>
<evidence type="ECO:0000313" key="8">
    <source>
        <dbReference type="Proteomes" id="UP000256519"/>
    </source>
</evidence>
<evidence type="ECO:0000313" key="7">
    <source>
        <dbReference type="EMBL" id="RDZ05482.1"/>
    </source>
</evidence>
<dbReference type="GO" id="GO:0055085">
    <property type="term" value="P:transmembrane transport"/>
    <property type="evidence" value="ECO:0007669"/>
    <property type="project" value="TreeGrafter"/>
</dbReference>
<evidence type="ECO:0000256" key="4">
    <source>
        <dbReference type="ARBA" id="ARBA00022989"/>
    </source>
</evidence>
<evidence type="ECO:0000256" key="2">
    <source>
        <dbReference type="ARBA" id="ARBA00009773"/>
    </source>
</evidence>
<gene>
    <name evidence="7" type="ORF">C3744_29635</name>
</gene>
<proteinExistence type="inferred from homology"/>
<evidence type="ECO:0000256" key="1">
    <source>
        <dbReference type="ARBA" id="ARBA00004141"/>
    </source>
</evidence>
<feature type="transmembrane region" description="Helical" evidence="6">
    <location>
        <begin position="261"/>
        <end position="278"/>
    </location>
</feature>
<comment type="caution">
    <text evidence="7">The sequence shown here is derived from an EMBL/GenBank/DDBJ whole genome shotgun (WGS) entry which is preliminary data.</text>
</comment>
<dbReference type="RefSeq" id="WP_116079174.1">
    <property type="nucleotide sequence ID" value="NZ_CP187634.1"/>
</dbReference>
<feature type="transmembrane region" description="Helical" evidence="6">
    <location>
        <begin position="87"/>
        <end position="108"/>
    </location>
</feature>
<feature type="transmembrane region" description="Helical" evidence="6">
    <location>
        <begin position="285"/>
        <end position="310"/>
    </location>
</feature>
<evidence type="ECO:0000256" key="3">
    <source>
        <dbReference type="ARBA" id="ARBA00022692"/>
    </source>
</evidence>
<accession>A0A3D8WTI3</accession>
<dbReference type="AlphaFoldDB" id="A0A3D8WTI3"/>
<dbReference type="GO" id="GO:0016020">
    <property type="term" value="C:membrane"/>
    <property type="evidence" value="ECO:0007669"/>
    <property type="project" value="UniProtKB-SubCell"/>
</dbReference>
<dbReference type="PANTHER" id="PTHR21716">
    <property type="entry name" value="TRANSMEMBRANE PROTEIN"/>
    <property type="match status" value="1"/>
</dbReference>
<comment type="similarity">
    <text evidence="2">Belongs to the autoinducer-2 exporter (AI-2E) (TC 2.A.86) family.</text>
</comment>
<sequence>MSTLKTGDGRFKKFFLNNKFVLFLLILLLIGLNIWVFNLISFVFEPFIVLVQTILLPLILTGVVYYLTNPIVNLLEKRRIKRVYSIIILYLLIIAIITLLIFAVIPVIRIQGMDLINNFPAYSAEAKLWFKKLIGGAFFNRFQHTTGYSSTDWTNTVIGQLTSFINRLASSWRGVVGAITEVVLAIVVVPFILFYLLLDGSRLPHYILNLIPTKLRPQSFEMMEEMNHQISSYIRGQVIVSFCIGLLLYIGYLIIGLKYSLVLAIAAAFTSIVPYLGPAIAITPALIVATVTSPAMLFKMIIVWTIVQLIEGKFISPQIMGKSLHIHPITIIFIILTAGNLFGLVGIILAVPGYAVLKVIVTHLFQWFKRRSGLYKPSEQQEKEVR</sequence>
<keyword evidence="5 6" id="KW-0472">Membrane</keyword>
<feature type="transmembrane region" description="Helical" evidence="6">
    <location>
        <begin position="175"/>
        <end position="198"/>
    </location>
</feature>
<evidence type="ECO:0000256" key="5">
    <source>
        <dbReference type="ARBA" id="ARBA00023136"/>
    </source>
</evidence>
<dbReference type="InterPro" id="IPR002549">
    <property type="entry name" value="AI-2E-like"/>
</dbReference>
<dbReference type="Proteomes" id="UP000256519">
    <property type="component" value="Unassembled WGS sequence"/>
</dbReference>
<evidence type="ECO:0000256" key="6">
    <source>
        <dbReference type="SAM" id="Phobius"/>
    </source>
</evidence>
<dbReference type="PRINTS" id="PR01988">
    <property type="entry name" value="EXPORTERBACE"/>
</dbReference>
<protein>
    <submittedName>
        <fullName evidence="7">AI-2E family transporter</fullName>
    </submittedName>
</protein>
<feature type="transmembrane region" description="Helical" evidence="6">
    <location>
        <begin position="232"/>
        <end position="255"/>
    </location>
</feature>
<keyword evidence="4 6" id="KW-1133">Transmembrane helix</keyword>
<dbReference type="Pfam" id="PF01594">
    <property type="entry name" value="AI-2E_transport"/>
    <property type="match status" value="1"/>
</dbReference>
<reference evidence="7 8" key="1">
    <citation type="journal article" date="2018" name="Appl. Environ. Microbiol.">
        <title>Antimicrobial susceptibility testing and tentative epidemiological cut-off values of five Bacillus species relevant for use as animal feed additives or for plant protection.</title>
        <authorList>
            <person name="Agerso Y."/>
            <person name="Stuer-Lauridsen B."/>
            <person name="Bjerre K."/>
            <person name="Jensen M.G."/>
            <person name="Johansen E."/>
            <person name="Bennedsen M."/>
            <person name="Brockmann E."/>
            <person name="Nielsen B."/>
        </authorList>
    </citation>
    <scope>NUCLEOTIDE SEQUENCE [LARGE SCALE GENOMIC DNA]</scope>
    <source>
        <strain evidence="7 8">CHCC20162</strain>
    </source>
</reference>
<dbReference type="PANTHER" id="PTHR21716:SF69">
    <property type="entry name" value="TRANSPORT PROTEIN YUBA-RELATED"/>
    <property type="match status" value="1"/>
</dbReference>
<feature type="transmembrane region" description="Helical" evidence="6">
    <location>
        <begin position="20"/>
        <end position="41"/>
    </location>
</feature>
<dbReference type="InterPro" id="IPR022324">
    <property type="entry name" value="Bacilysin_exporter_BacE_put"/>
</dbReference>
<keyword evidence="3 6" id="KW-0812">Transmembrane</keyword>
<name>A0A3D8WTI3_PRIMG</name>
<comment type="subcellular location">
    <subcellularLocation>
        <location evidence="1">Membrane</location>
        <topology evidence="1">Multi-pass membrane protein</topology>
    </subcellularLocation>
</comment>
<feature type="transmembrane region" description="Helical" evidence="6">
    <location>
        <begin position="47"/>
        <end position="67"/>
    </location>
</feature>